<organism evidence="1 2">
    <name type="scientific">Massilia mucilaginosa</name>
    <dbReference type="NCBI Taxonomy" id="2609282"/>
    <lineage>
        <taxon>Bacteria</taxon>
        <taxon>Pseudomonadati</taxon>
        <taxon>Pseudomonadota</taxon>
        <taxon>Betaproteobacteria</taxon>
        <taxon>Burkholderiales</taxon>
        <taxon>Oxalobacteraceae</taxon>
        <taxon>Telluria group</taxon>
        <taxon>Massilia</taxon>
    </lineage>
</organism>
<keyword evidence="2" id="KW-1185">Reference proteome</keyword>
<dbReference type="EMBL" id="WHJH01000047">
    <property type="protein sequence ID" value="NHZ92483.1"/>
    <property type="molecule type" value="Genomic_DNA"/>
</dbReference>
<protein>
    <recommendedName>
        <fullName evidence="3">TIR domain-containing protein</fullName>
    </recommendedName>
</protein>
<evidence type="ECO:0000313" key="1">
    <source>
        <dbReference type="EMBL" id="NHZ92483.1"/>
    </source>
</evidence>
<evidence type="ECO:0008006" key="3">
    <source>
        <dbReference type="Google" id="ProtNLM"/>
    </source>
</evidence>
<accession>A0ABX0NZP5</accession>
<proteinExistence type="predicted"/>
<sequence>MRTFTSYSNHDPVARQLVEELHTIQNNPLKYRDQMRQIGKHLGAGVAPQLDKGLENDICVVCTVEDADFLGRGLIEELEQRGFGSRLHLICLWNDKISKNGVSLSPITRQYKEDFDPKHSTFVVVKAIISGACVVKTNLTRAISFADPSEIFVASPVMLVGAEDRLAQEFPDAISSKFKFVHFVTDSEKAADGESVLPGIGGSLYELLGLGNRTEKNRYVPDIVKERRKKFFPAATTA</sequence>
<reference evidence="1 2" key="1">
    <citation type="submission" date="2019-10" db="EMBL/GenBank/DDBJ databases">
        <title>Taxonomy of Antarctic Massilia spp.: description of Massilia rubra sp. nov., Massilia aquatica sp. nov., Massilia mucilaginosa sp. nov., Massilia frigida sp. nov. isolated from streams, lakes and regoliths.</title>
        <authorList>
            <person name="Holochova P."/>
            <person name="Sedlacek I."/>
            <person name="Kralova S."/>
            <person name="Maslanova I."/>
            <person name="Busse H.-J."/>
            <person name="Stankova E."/>
            <person name="Vrbovska V."/>
            <person name="Kovarovic V."/>
            <person name="Bartak M."/>
            <person name="Svec P."/>
            <person name="Pantucek R."/>
        </authorList>
    </citation>
    <scope>NUCLEOTIDE SEQUENCE [LARGE SCALE GENOMIC DNA]</scope>
    <source>
        <strain evidence="1 2">CCM 8733</strain>
    </source>
</reference>
<gene>
    <name evidence="1" type="ORF">F2P45_26255</name>
</gene>
<dbReference type="RefSeq" id="WP_166881181.1">
    <property type="nucleotide sequence ID" value="NZ_WHJH01000047.1"/>
</dbReference>
<name>A0ABX0NZP5_9BURK</name>
<evidence type="ECO:0000313" key="2">
    <source>
        <dbReference type="Proteomes" id="UP000609726"/>
    </source>
</evidence>
<comment type="caution">
    <text evidence="1">The sequence shown here is derived from an EMBL/GenBank/DDBJ whole genome shotgun (WGS) entry which is preliminary data.</text>
</comment>
<dbReference type="Proteomes" id="UP000609726">
    <property type="component" value="Unassembled WGS sequence"/>
</dbReference>